<reference evidence="2" key="1">
    <citation type="submission" date="2020-10" db="EMBL/GenBank/DDBJ databases">
        <authorList>
            <person name="Gilroy R."/>
        </authorList>
    </citation>
    <scope>NUCLEOTIDE SEQUENCE</scope>
    <source>
        <strain evidence="2">6919</strain>
    </source>
</reference>
<proteinExistence type="predicted"/>
<accession>A0A9D9NJE9</accession>
<organism evidence="2 3">
    <name type="scientific">Candidatus Limisoma faecipullorum</name>
    <dbReference type="NCBI Taxonomy" id="2840854"/>
    <lineage>
        <taxon>Bacteria</taxon>
        <taxon>Pseudomonadati</taxon>
        <taxon>Bacteroidota</taxon>
        <taxon>Bacteroidia</taxon>
        <taxon>Bacteroidales</taxon>
        <taxon>Candidatus Limisoma</taxon>
    </lineage>
</organism>
<dbReference type="AlphaFoldDB" id="A0A9D9NJE9"/>
<dbReference type="Proteomes" id="UP000823598">
    <property type="component" value="Unassembled WGS sequence"/>
</dbReference>
<evidence type="ECO:0000313" key="2">
    <source>
        <dbReference type="EMBL" id="MBO8476089.1"/>
    </source>
</evidence>
<comment type="caution">
    <text evidence="2">The sequence shown here is derived from an EMBL/GenBank/DDBJ whole genome shotgun (WGS) entry which is preliminary data.</text>
</comment>
<evidence type="ECO:0000256" key="1">
    <source>
        <dbReference type="SAM" id="SignalP"/>
    </source>
</evidence>
<keyword evidence="1" id="KW-0732">Signal</keyword>
<feature type="chain" id="PRO_5038671352" description="Lipoprotein" evidence="1">
    <location>
        <begin position="21"/>
        <end position="167"/>
    </location>
</feature>
<protein>
    <recommendedName>
        <fullName evidence="4">Lipoprotein</fullName>
    </recommendedName>
</protein>
<evidence type="ECO:0000313" key="3">
    <source>
        <dbReference type="Proteomes" id="UP000823598"/>
    </source>
</evidence>
<dbReference type="EMBL" id="JADIMC010000043">
    <property type="protein sequence ID" value="MBO8476089.1"/>
    <property type="molecule type" value="Genomic_DNA"/>
</dbReference>
<sequence length="167" mass="18822">MKKIGFLKWALMLVMCIPFAGCGDSGTGEPDELEKDVSAEVFYKITTLESLPELVDVTISYRDADGIMKTEKLSSLPWGKEVKNVEMPFEVRMELSYKKKEGVVYDKESYRVGYSMEIGIIPSDLINFRVSRSQSVSENSIGGDKIETYLDMLEEKPTVVSLQKNPD</sequence>
<reference evidence="2" key="2">
    <citation type="journal article" date="2021" name="PeerJ">
        <title>Extensive microbial diversity within the chicken gut microbiome revealed by metagenomics and culture.</title>
        <authorList>
            <person name="Gilroy R."/>
            <person name="Ravi A."/>
            <person name="Getino M."/>
            <person name="Pursley I."/>
            <person name="Horton D.L."/>
            <person name="Alikhan N.F."/>
            <person name="Baker D."/>
            <person name="Gharbi K."/>
            <person name="Hall N."/>
            <person name="Watson M."/>
            <person name="Adriaenssens E.M."/>
            <person name="Foster-Nyarko E."/>
            <person name="Jarju S."/>
            <person name="Secka A."/>
            <person name="Antonio M."/>
            <person name="Oren A."/>
            <person name="Chaudhuri R.R."/>
            <person name="La Ragione R."/>
            <person name="Hildebrand F."/>
            <person name="Pallen M.J."/>
        </authorList>
    </citation>
    <scope>NUCLEOTIDE SEQUENCE</scope>
    <source>
        <strain evidence="2">6919</strain>
    </source>
</reference>
<name>A0A9D9NJE9_9BACT</name>
<feature type="signal peptide" evidence="1">
    <location>
        <begin position="1"/>
        <end position="20"/>
    </location>
</feature>
<evidence type="ECO:0008006" key="4">
    <source>
        <dbReference type="Google" id="ProtNLM"/>
    </source>
</evidence>
<gene>
    <name evidence="2" type="ORF">IAB88_03755</name>
</gene>